<dbReference type="Proteomes" id="UP000184130">
    <property type="component" value="Unassembled WGS sequence"/>
</dbReference>
<dbReference type="AlphaFoldDB" id="A0A1M6R4J0"/>
<organism evidence="3 4">
    <name type="scientific">Xylanibacter ruminicola</name>
    <name type="common">Prevotella ruminicola</name>
    <dbReference type="NCBI Taxonomy" id="839"/>
    <lineage>
        <taxon>Bacteria</taxon>
        <taxon>Pseudomonadati</taxon>
        <taxon>Bacteroidota</taxon>
        <taxon>Bacteroidia</taxon>
        <taxon>Bacteroidales</taxon>
        <taxon>Prevotellaceae</taxon>
        <taxon>Xylanibacter</taxon>
    </lineage>
</organism>
<reference evidence="3 4" key="1">
    <citation type="submission" date="2016-11" db="EMBL/GenBank/DDBJ databases">
        <authorList>
            <person name="Jaros S."/>
            <person name="Januszkiewicz K."/>
            <person name="Wedrychowicz H."/>
        </authorList>
    </citation>
    <scope>NUCLEOTIDE SEQUENCE [LARGE SCALE GENOMIC DNA]</scope>
    <source>
        <strain evidence="3 4">KHT3</strain>
    </source>
</reference>
<name>A0A1M6R4J0_XYLRU</name>
<evidence type="ECO:0000256" key="1">
    <source>
        <dbReference type="SAM" id="MobiDB-lite"/>
    </source>
</evidence>
<proteinExistence type="predicted"/>
<feature type="region of interest" description="Disordered" evidence="1">
    <location>
        <begin position="234"/>
        <end position="254"/>
    </location>
</feature>
<accession>A0A1M6R4J0</accession>
<sequence length="254" mass="29764">MGKLFGERELSKKDFERIDIDVRSMPKEIKEKLLNGELTPLVEIRDQLDNGIIATMPVKLRLQRDTDGNAVLKAYPVSRDIVSDLKLQDAEQKRLQAGEVIQKDIREGNRTRTMFLQLDQETKSLLKREVNKAEIDKRIDELEHVKDITLGQNQRQAIREGKPVELEVGDTKVTVGVDLRQNSGFKAIDGDMQEWKRQQEIKWDMANPGQMGYWQTDENRWEYKQVQEKYKMPEAKKEEKKTVKEEVRQTIHFK</sequence>
<gene>
    <name evidence="3" type="ORF">SAMN05216463_10180</name>
</gene>
<dbReference type="EMBL" id="FRBD01000001">
    <property type="protein sequence ID" value="SHK27401.1"/>
    <property type="molecule type" value="Genomic_DNA"/>
</dbReference>
<evidence type="ECO:0000259" key="2">
    <source>
        <dbReference type="Pfam" id="PF13351"/>
    </source>
</evidence>
<dbReference type="OrthoDB" id="1028473at2"/>
<protein>
    <recommendedName>
        <fullName evidence="2">DUF4099 domain-containing protein</fullName>
    </recommendedName>
</protein>
<dbReference type="InterPro" id="IPR025343">
    <property type="entry name" value="DUF4099"/>
</dbReference>
<feature type="domain" description="DUF4099" evidence="2">
    <location>
        <begin position="28"/>
        <end position="80"/>
    </location>
</feature>
<dbReference type="Pfam" id="PF13351">
    <property type="entry name" value="DUF4099"/>
    <property type="match status" value="1"/>
</dbReference>
<dbReference type="RefSeq" id="WP_073203593.1">
    <property type="nucleotide sequence ID" value="NZ_FRBD01000001.1"/>
</dbReference>
<evidence type="ECO:0000313" key="3">
    <source>
        <dbReference type="EMBL" id="SHK27401.1"/>
    </source>
</evidence>
<evidence type="ECO:0000313" key="4">
    <source>
        <dbReference type="Proteomes" id="UP000184130"/>
    </source>
</evidence>